<organism evidence="6 7">
    <name type="scientific">Roseicella aquatilis</name>
    <dbReference type="NCBI Taxonomy" id="2527868"/>
    <lineage>
        <taxon>Bacteria</taxon>
        <taxon>Pseudomonadati</taxon>
        <taxon>Pseudomonadota</taxon>
        <taxon>Alphaproteobacteria</taxon>
        <taxon>Acetobacterales</taxon>
        <taxon>Roseomonadaceae</taxon>
        <taxon>Roseicella</taxon>
    </lineage>
</organism>
<keyword evidence="6" id="KW-0489">Methyltransferase</keyword>
<dbReference type="PANTHER" id="PTHR32319">
    <property type="entry name" value="BACTERIAL HEMOLYSIN-LIKE PROTEIN"/>
    <property type="match status" value="1"/>
</dbReference>
<evidence type="ECO:0000256" key="3">
    <source>
        <dbReference type="PROSITE-ProRule" id="PRU00182"/>
    </source>
</evidence>
<sequence>MNTQAPRPAKLRADQALVDRGLVESRTRAQALILAGKIFSGEQRIDKAGQIVAADRPLEVRGQDHPWVSRGGVKLAHAIGHFGLSPAGCVCLDVGASTGGFTDVLLHHGAAKVYAVDVGHGQLAWTLRNDPRVAVLERVNARYLEPAQVPEAPAVLVCDASFIGLQTVLPRPLALCAPGAWAVALIKPQFEVGPAVAKGGVVRDANVHRAVCHRIAEWWGGLPGWTVVGVEPSPILGPEGNREFLIAARKPA</sequence>
<dbReference type="OrthoDB" id="9784736at2"/>
<gene>
    <name evidence="6" type="ORF">EXY23_10240</name>
</gene>
<evidence type="ECO:0000256" key="1">
    <source>
        <dbReference type="ARBA" id="ARBA00022884"/>
    </source>
</evidence>
<dbReference type="RefSeq" id="WP_132288046.1">
    <property type="nucleotide sequence ID" value="NZ_SKBM01000008.1"/>
</dbReference>
<dbReference type="InterPro" id="IPR004538">
    <property type="entry name" value="Hemolysin_A/TlyA"/>
</dbReference>
<dbReference type="InterPro" id="IPR002942">
    <property type="entry name" value="S4_RNA-bd"/>
</dbReference>
<dbReference type="Pfam" id="PF01728">
    <property type="entry name" value="FtsJ"/>
    <property type="match status" value="1"/>
</dbReference>
<dbReference type="SUPFAM" id="SSF53335">
    <property type="entry name" value="S-adenosyl-L-methionine-dependent methyltransferases"/>
    <property type="match status" value="1"/>
</dbReference>
<dbReference type="Gene3D" id="3.10.290.10">
    <property type="entry name" value="RNA-binding S4 domain"/>
    <property type="match status" value="1"/>
</dbReference>
<dbReference type="NCBIfam" id="TIGR00478">
    <property type="entry name" value="tly"/>
    <property type="match status" value="1"/>
</dbReference>
<dbReference type="Gene3D" id="3.40.50.150">
    <property type="entry name" value="Vaccinia Virus protein VP39"/>
    <property type="match status" value="1"/>
</dbReference>
<dbReference type="CDD" id="cd00165">
    <property type="entry name" value="S4"/>
    <property type="match status" value="1"/>
</dbReference>
<dbReference type="Proteomes" id="UP000295023">
    <property type="component" value="Unassembled WGS sequence"/>
</dbReference>
<evidence type="ECO:0000259" key="4">
    <source>
        <dbReference type="Pfam" id="PF01479"/>
    </source>
</evidence>
<proteinExistence type="inferred from homology"/>
<protein>
    <submittedName>
        <fullName evidence="6">TlyA family RNA methyltransferase</fullName>
    </submittedName>
</protein>
<keyword evidence="7" id="KW-1185">Reference proteome</keyword>
<evidence type="ECO:0000313" key="7">
    <source>
        <dbReference type="Proteomes" id="UP000295023"/>
    </source>
</evidence>
<evidence type="ECO:0000313" key="6">
    <source>
        <dbReference type="EMBL" id="TCZ63208.1"/>
    </source>
</evidence>
<comment type="caution">
    <text evidence="6">The sequence shown here is derived from an EMBL/GenBank/DDBJ whole genome shotgun (WGS) entry which is preliminary data.</text>
</comment>
<feature type="domain" description="RNA-binding S4" evidence="4">
    <location>
        <begin position="12"/>
        <end position="52"/>
    </location>
</feature>
<dbReference type="CDD" id="cd02440">
    <property type="entry name" value="AdoMet_MTases"/>
    <property type="match status" value="1"/>
</dbReference>
<dbReference type="InterPro" id="IPR029063">
    <property type="entry name" value="SAM-dependent_MTases_sf"/>
</dbReference>
<dbReference type="Pfam" id="PF01479">
    <property type="entry name" value="S4"/>
    <property type="match status" value="1"/>
</dbReference>
<dbReference type="SUPFAM" id="SSF55174">
    <property type="entry name" value="Alpha-L RNA-binding motif"/>
    <property type="match status" value="1"/>
</dbReference>
<dbReference type="GO" id="GO:0032259">
    <property type="term" value="P:methylation"/>
    <property type="evidence" value="ECO:0007669"/>
    <property type="project" value="UniProtKB-KW"/>
</dbReference>
<accession>A0A4V2WLS4</accession>
<keyword evidence="6" id="KW-0808">Transferase</keyword>
<feature type="domain" description="Ribosomal RNA methyltransferase FtsJ" evidence="5">
    <location>
        <begin position="67"/>
        <end position="249"/>
    </location>
</feature>
<dbReference type="PANTHER" id="PTHR32319:SF0">
    <property type="entry name" value="BACTERIAL HEMOLYSIN-LIKE PROTEIN"/>
    <property type="match status" value="1"/>
</dbReference>
<dbReference type="InterPro" id="IPR002877">
    <property type="entry name" value="RNA_MeTrfase_FtsJ_dom"/>
</dbReference>
<evidence type="ECO:0000256" key="2">
    <source>
        <dbReference type="ARBA" id="ARBA00029460"/>
    </source>
</evidence>
<evidence type="ECO:0000259" key="5">
    <source>
        <dbReference type="Pfam" id="PF01728"/>
    </source>
</evidence>
<dbReference type="PIRSF" id="PIRSF005578">
    <property type="entry name" value="TlyA"/>
    <property type="match status" value="1"/>
</dbReference>
<dbReference type="GO" id="GO:0008168">
    <property type="term" value="F:methyltransferase activity"/>
    <property type="evidence" value="ECO:0007669"/>
    <property type="project" value="UniProtKB-KW"/>
</dbReference>
<reference evidence="6 7" key="1">
    <citation type="submission" date="2019-03" db="EMBL/GenBank/DDBJ databases">
        <title>Paracraurococcus aquatilis NE82 genome sequence.</title>
        <authorList>
            <person name="Zhao Y."/>
            <person name="Du Z."/>
        </authorList>
    </citation>
    <scope>NUCLEOTIDE SEQUENCE [LARGE SCALE GENOMIC DNA]</scope>
    <source>
        <strain evidence="6 7">NE82</strain>
    </source>
</reference>
<dbReference type="EMBL" id="SKBM01000008">
    <property type="protein sequence ID" value="TCZ63208.1"/>
    <property type="molecule type" value="Genomic_DNA"/>
</dbReference>
<keyword evidence="1 3" id="KW-0694">RNA-binding</keyword>
<name>A0A4V2WLS4_9PROT</name>
<dbReference type="AlphaFoldDB" id="A0A4V2WLS4"/>
<dbReference type="InterPro" id="IPR036986">
    <property type="entry name" value="S4_RNA-bd_sf"/>
</dbReference>
<comment type="similarity">
    <text evidence="2">Belongs to the TlyA family.</text>
</comment>
<dbReference type="InterPro" id="IPR047048">
    <property type="entry name" value="TlyA"/>
</dbReference>
<dbReference type="PROSITE" id="PS50889">
    <property type="entry name" value="S4"/>
    <property type="match status" value="1"/>
</dbReference>
<dbReference type="GO" id="GO:0003723">
    <property type="term" value="F:RNA binding"/>
    <property type="evidence" value="ECO:0007669"/>
    <property type="project" value="UniProtKB-KW"/>
</dbReference>